<organism evidence="1 2">
    <name type="scientific">Quercus suber</name>
    <name type="common">Cork oak</name>
    <dbReference type="NCBI Taxonomy" id="58331"/>
    <lineage>
        <taxon>Eukaryota</taxon>
        <taxon>Viridiplantae</taxon>
        <taxon>Streptophyta</taxon>
        <taxon>Embryophyta</taxon>
        <taxon>Tracheophyta</taxon>
        <taxon>Spermatophyta</taxon>
        <taxon>Magnoliopsida</taxon>
        <taxon>eudicotyledons</taxon>
        <taxon>Gunneridae</taxon>
        <taxon>Pentapetalae</taxon>
        <taxon>rosids</taxon>
        <taxon>fabids</taxon>
        <taxon>Fagales</taxon>
        <taxon>Fagaceae</taxon>
        <taxon>Quercus</taxon>
    </lineage>
</organism>
<reference evidence="1 2" key="1">
    <citation type="journal article" date="2018" name="Sci. Data">
        <title>The draft genome sequence of cork oak.</title>
        <authorList>
            <person name="Ramos A.M."/>
            <person name="Usie A."/>
            <person name="Barbosa P."/>
            <person name="Barros P.M."/>
            <person name="Capote T."/>
            <person name="Chaves I."/>
            <person name="Simoes F."/>
            <person name="Abreu I."/>
            <person name="Carrasquinho I."/>
            <person name="Faro C."/>
            <person name="Guimaraes J.B."/>
            <person name="Mendonca D."/>
            <person name="Nobrega F."/>
            <person name="Rodrigues L."/>
            <person name="Saibo N.J.M."/>
            <person name="Varela M.C."/>
            <person name="Egas C."/>
            <person name="Matos J."/>
            <person name="Miguel C.M."/>
            <person name="Oliveira M.M."/>
            <person name="Ricardo C.P."/>
            <person name="Goncalves S."/>
        </authorList>
    </citation>
    <scope>NUCLEOTIDE SEQUENCE [LARGE SCALE GENOMIC DNA]</scope>
    <source>
        <strain evidence="2">cv. HL8</strain>
    </source>
</reference>
<keyword evidence="2" id="KW-1185">Reference proteome</keyword>
<comment type="caution">
    <text evidence="1">The sequence shown here is derived from an EMBL/GenBank/DDBJ whole genome shotgun (WGS) entry which is preliminary data.</text>
</comment>
<protein>
    <submittedName>
        <fullName evidence="1">Uncharacterized protein</fullName>
    </submittedName>
</protein>
<dbReference type="AlphaFoldDB" id="A0AAW0MDL3"/>
<dbReference type="EMBL" id="PKMF04000005">
    <property type="protein sequence ID" value="KAK7860721.1"/>
    <property type="molecule type" value="Genomic_DNA"/>
</dbReference>
<dbReference type="Proteomes" id="UP000237347">
    <property type="component" value="Unassembled WGS sequence"/>
</dbReference>
<gene>
    <name evidence="1" type="ORF">CFP56_033318</name>
</gene>
<evidence type="ECO:0000313" key="1">
    <source>
        <dbReference type="EMBL" id="KAK7860721.1"/>
    </source>
</evidence>
<name>A0AAW0MDL3_QUESU</name>
<accession>A0AAW0MDL3</accession>
<sequence length="102" mass="11789">MRERHEVVAVGERKQSGWPSSILPIHPSSCQSEFAEKTKVEEMRERREAVVAGERKQSRAALMPIKAHESNRRNENLTIHVRLKVVSLLLSFQLYCVKYSKT</sequence>
<proteinExistence type="predicted"/>
<evidence type="ECO:0000313" key="2">
    <source>
        <dbReference type="Proteomes" id="UP000237347"/>
    </source>
</evidence>